<proteinExistence type="predicted"/>
<protein>
    <submittedName>
        <fullName evidence="1">DUF6230 family protein</fullName>
    </submittedName>
</protein>
<evidence type="ECO:0000313" key="1">
    <source>
        <dbReference type="EMBL" id="MFF5296068.1"/>
    </source>
</evidence>
<dbReference type="RefSeq" id="WP_020516271.1">
    <property type="nucleotide sequence ID" value="NZ_JBIAZU010000008.1"/>
</dbReference>
<organism evidence="1 2">
    <name type="scientific">Paractinoplanes globisporus</name>
    <dbReference type="NCBI Taxonomy" id="113565"/>
    <lineage>
        <taxon>Bacteria</taxon>
        <taxon>Bacillati</taxon>
        <taxon>Actinomycetota</taxon>
        <taxon>Actinomycetes</taxon>
        <taxon>Micromonosporales</taxon>
        <taxon>Micromonosporaceae</taxon>
        <taxon>Paractinoplanes</taxon>
    </lineage>
</organism>
<keyword evidence="2" id="KW-1185">Reference proteome</keyword>
<dbReference type="InterPro" id="IPR046198">
    <property type="entry name" value="DUF6230"/>
</dbReference>
<gene>
    <name evidence="1" type="ORF">ACFY35_42100</name>
</gene>
<comment type="caution">
    <text evidence="1">The sequence shown here is derived from an EMBL/GenBank/DDBJ whole genome shotgun (WGS) entry which is preliminary data.</text>
</comment>
<dbReference type="EMBL" id="JBIAZU010000008">
    <property type="protein sequence ID" value="MFF5296068.1"/>
    <property type="molecule type" value="Genomic_DNA"/>
</dbReference>
<dbReference type="Proteomes" id="UP001602245">
    <property type="component" value="Unassembled WGS sequence"/>
</dbReference>
<evidence type="ECO:0000313" key="2">
    <source>
        <dbReference type="Proteomes" id="UP001602245"/>
    </source>
</evidence>
<dbReference type="Pfam" id="PF19741">
    <property type="entry name" value="DUF6230"/>
    <property type="match status" value="1"/>
</dbReference>
<name>A0ABW6WRY8_9ACTN</name>
<reference evidence="1 2" key="1">
    <citation type="submission" date="2024-10" db="EMBL/GenBank/DDBJ databases">
        <title>The Natural Products Discovery Center: Release of the First 8490 Sequenced Strains for Exploring Actinobacteria Biosynthetic Diversity.</title>
        <authorList>
            <person name="Kalkreuter E."/>
            <person name="Kautsar S.A."/>
            <person name="Yang D."/>
            <person name="Bader C.D."/>
            <person name="Teijaro C.N."/>
            <person name="Fluegel L."/>
            <person name="Davis C.M."/>
            <person name="Simpson J.R."/>
            <person name="Lauterbach L."/>
            <person name="Steele A.D."/>
            <person name="Gui C."/>
            <person name="Meng S."/>
            <person name="Li G."/>
            <person name="Viehrig K."/>
            <person name="Ye F."/>
            <person name="Su P."/>
            <person name="Kiefer A.F."/>
            <person name="Nichols A."/>
            <person name="Cepeda A.J."/>
            <person name="Yan W."/>
            <person name="Fan B."/>
            <person name="Jiang Y."/>
            <person name="Adhikari A."/>
            <person name="Zheng C.-J."/>
            <person name="Schuster L."/>
            <person name="Cowan T.M."/>
            <person name="Smanski M.J."/>
            <person name="Chevrette M.G."/>
            <person name="De Carvalho L.P.S."/>
            <person name="Shen B."/>
        </authorList>
    </citation>
    <scope>NUCLEOTIDE SEQUENCE [LARGE SCALE GENOMIC DNA]</scope>
    <source>
        <strain evidence="1 2">NPDC000087</strain>
    </source>
</reference>
<sequence>MTTTDKVPAAGGVRWKRFGGMLAITGAVTAGLVALTANGVLAANFSISGMPFTVTATHLHGDGFEQYATLDSMIPNSPNEGDTGGQMVLIVSAINQAELTKLCQSVSLGGINLKITAGDADKKVQARALVVDSDLISGDADFGNINVGQDASTFDKVTDPATGKTIKGGEGVFGQQADTVDIDNLRQNNYATTAARFTLPHLRMAFSGSEC</sequence>
<accession>A0ABW6WRY8</accession>